<dbReference type="InterPro" id="IPR043128">
    <property type="entry name" value="Rev_trsase/Diguanyl_cyclase"/>
</dbReference>
<proteinExistence type="predicted"/>
<keyword evidence="4" id="KW-1185">Reference proteome</keyword>
<feature type="transmembrane region" description="Helical" evidence="1">
    <location>
        <begin position="287"/>
        <end position="305"/>
    </location>
</feature>
<evidence type="ECO:0000313" key="3">
    <source>
        <dbReference type="EMBL" id="MDA0182448.1"/>
    </source>
</evidence>
<gene>
    <name evidence="3" type="ORF">OJ997_19220</name>
</gene>
<keyword evidence="1" id="KW-0812">Transmembrane</keyword>
<feature type="transmembrane region" description="Helical" evidence="1">
    <location>
        <begin position="162"/>
        <end position="186"/>
    </location>
</feature>
<dbReference type="PROSITE" id="PS50887">
    <property type="entry name" value="GGDEF"/>
    <property type="match status" value="1"/>
</dbReference>
<sequence>MSTRHPLVLLPLLACAAWLALHELNVVALGGGDLGPLSSRFAHVAVLVVASAVCVLRGILVRRERVAWLLIGTGVSAWSLGELYYTVVLWDESAPPIPSPADLGFLFFPPLLFAGMLTLLRSRTRMSAPLIVDGIAAALAVSALSAAIVFQTVQEHAEGDTAAVVTALGYPLADLALLAVGVGALASTGWRLDRTWGLLAFGILAFWLADSMYLVKAAEGTYESGGWFDLGWWLGLLTIAIAACQRPPATRRRAVDDSLRLLIAPLVAGAVGLELLVYASVGDLNGLGVVLAAAAIVFVLVRLTLTFRLNVHMLRASRDEAMTDALTGLGNRRALTRMLDEVLPDAQPECPHVLALFDLDGFKHYNDTFGHPAGDELLARLGTRLESFVGARGRAFRMGGDEFCVLLRPRGEDASLIVEGAAHSLSAEGEGFWVGCSYGFITLPTEASDSDSALRIADQRMYASKHAGRMSAARQARDVLLAVLAPHDSTAADKAEEAARRAGLEREEREAVRYATELHALGEQVLSAAPSLCAVARLVAESRELGPDSSVAARIVAEAVAVTQRPIVA</sequence>
<feature type="transmembrane region" description="Helical" evidence="1">
    <location>
        <begin position="67"/>
        <end position="87"/>
    </location>
</feature>
<reference evidence="3" key="1">
    <citation type="submission" date="2022-10" db="EMBL/GenBank/DDBJ databases">
        <title>The WGS of Solirubrobacter phytolaccae KCTC 29190.</title>
        <authorList>
            <person name="Jiang Z."/>
        </authorList>
    </citation>
    <scope>NUCLEOTIDE SEQUENCE</scope>
    <source>
        <strain evidence="3">KCTC 29190</strain>
    </source>
</reference>
<dbReference type="PANTHER" id="PTHR45138">
    <property type="entry name" value="REGULATORY COMPONENTS OF SENSORY TRANSDUCTION SYSTEM"/>
    <property type="match status" value="1"/>
</dbReference>
<dbReference type="Pfam" id="PF00990">
    <property type="entry name" value="GGDEF"/>
    <property type="match status" value="1"/>
</dbReference>
<evidence type="ECO:0000259" key="2">
    <source>
        <dbReference type="PROSITE" id="PS50887"/>
    </source>
</evidence>
<dbReference type="GO" id="GO:1902201">
    <property type="term" value="P:negative regulation of bacterial-type flagellum-dependent cell motility"/>
    <property type="evidence" value="ECO:0007669"/>
    <property type="project" value="TreeGrafter"/>
</dbReference>
<dbReference type="InterPro" id="IPR000160">
    <property type="entry name" value="GGDEF_dom"/>
</dbReference>
<feature type="domain" description="GGDEF" evidence="2">
    <location>
        <begin position="350"/>
        <end position="477"/>
    </location>
</feature>
<evidence type="ECO:0000256" key="1">
    <source>
        <dbReference type="SAM" id="Phobius"/>
    </source>
</evidence>
<dbReference type="SUPFAM" id="SSF55073">
    <property type="entry name" value="Nucleotide cyclase"/>
    <property type="match status" value="1"/>
</dbReference>
<feature type="transmembrane region" description="Helical" evidence="1">
    <location>
        <begin position="131"/>
        <end position="150"/>
    </location>
</feature>
<accession>A0A9X3S999</accession>
<dbReference type="Proteomes" id="UP001147653">
    <property type="component" value="Unassembled WGS sequence"/>
</dbReference>
<comment type="caution">
    <text evidence="3">The sequence shown here is derived from an EMBL/GenBank/DDBJ whole genome shotgun (WGS) entry which is preliminary data.</text>
</comment>
<feature type="transmembrane region" description="Helical" evidence="1">
    <location>
        <begin position="99"/>
        <end position="119"/>
    </location>
</feature>
<dbReference type="AlphaFoldDB" id="A0A9X3S999"/>
<evidence type="ECO:0000313" key="4">
    <source>
        <dbReference type="Proteomes" id="UP001147653"/>
    </source>
</evidence>
<dbReference type="PANTHER" id="PTHR45138:SF9">
    <property type="entry name" value="DIGUANYLATE CYCLASE DGCM-RELATED"/>
    <property type="match status" value="1"/>
</dbReference>
<keyword evidence="1" id="KW-0472">Membrane</keyword>
<feature type="transmembrane region" description="Helical" evidence="1">
    <location>
        <begin position="40"/>
        <end position="60"/>
    </location>
</feature>
<dbReference type="CDD" id="cd01949">
    <property type="entry name" value="GGDEF"/>
    <property type="match status" value="1"/>
</dbReference>
<dbReference type="InterPro" id="IPR029787">
    <property type="entry name" value="Nucleotide_cyclase"/>
</dbReference>
<dbReference type="GO" id="GO:0043709">
    <property type="term" value="P:cell adhesion involved in single-species biofilm formation"/>
    <property type="evidence" value="ECO:0007669"/>
    <property type="project" value="TreeGrafter"/>
</dbReference>
<organism evidence="3 4">
    <name type="scientific">Solirubrobacter phytolaccae</name>
    <dbReference type="NCBI Taxonomy" id="1404360"/>
    <lineage>
        <taxon>Bacteria</taxon>
        <taxon>Bacillati</taxon>
        <taxon>Actinomycetota</taxon>
        <taxon>Thermoleophilia</taxon>
        <taxon>Solirubrobacterales</taxon>
        <taxon>Solirubrobacteraceae</taxon>
        <taxon>Solirubrobacter</taxon>
    </lineage>
</organism>
<keyword evidence="1" id="KW-1133">Transmembrane helix</keyword>
<dbReference type="Gene3D" id="3.30.70.270">
    <property type="match status" value="1"/>
</dbReference>
<feature type="transmembrane region" description="Helical" evidence="1">
    <location>
        <begin position="230"/>
        <end position="249"/>
    </location>
</feature>
<feature type="transmembrane region" description="Helical" evidence="1">
    <location>
        <begin position="198"/>
        <end position="218"/>
    </location>
</feature>
<dbReference type="GO" id="GO:0005886">
    <property type="term" value="C:plasma membrane"/>
    <property type="evidence" value="ECO:0007669"/>
    <property type="project" value="TreeGrafter"/>
</dbReference>
<dbReference type="InterPro" id="IPR050469">
    <property type="entry name" value="Diguanylate_Cyclase"/>
</dbReference>
<dbReference type="NCBIfam" id="TIGR00254">
    <property type="entry name" value="GGDEF"/>
    <property type="match status" value="1"/>
</dbReference>
<dbReference type="GO" id="GO:0052621">
    <property type="term" value="F:diguanylate cyclase activity"/>
    <property type="evidence" value="ECO:0007669"/>
    <property type="project" value="TreeGrafter"/>
</dbReference>
<feature type="transmembrane region" description="Helical" evidence="1">
    <location>
        <begin position="261"/>
        <end position="281"/>
    </location>
</feature>
<name>A0A9X3S999_9ACTN</name>
<dbReference type="RefSeq" id="WP_270026816.1">
    <property type="nucleotide sequence ID" value="NZ_JAPDDP010000036.1"/>
</dbReference>
<protein>
    <submittedName>
        <fullName evidence="3">GGDEF domain-containing protein</fullName>
    </submittedName>
</protein>
<dbReference type="SMART" id="SM00267">
    <property type="entry name" value="GGDEF"/>
    <property type="match status" value="1"/>
</dbReference>
<dbReference type="EMBL" id="JAPDDP010000036">
    <property type="protein sequence ID" value="MDA0182448.1"/>
    <property type="molecule type" value="Genomic_DNA"/>
</dbReference>